<dbReference type="EMBL" id="DF820469">
    <property type="protein sequence ID" value="GAK59246.1"/>
    <property type="molecule type" value="Genomic_DNA"/>
</dbReference>
<evidence type="ECO:0000256" key="1">
    <source>
        <dbReference type="ARBA" id="ARBA00004651"/>
    </source>
</evidence>
<accession>A0A081C3U1</accession>
<evidence type="ECO:0000256" key="5">
    <source>
        <dbReference type="ARBA" id="ARBA00023136"/>
    </source>
</evidence>
<dbReference type="PANTHER" id="PTHR32196">
    <property type="entry name" value="ABC TRANSPORTER PERMEASE PROTEIN YPHD-RELATED-RELATED"/>
    <property type="match status" value="1"/>
</dbReference>
<dbReference type="GO" id="GO:0022857">
    <property type="term" value="F:transmembrane transporter activity"/>
    <property type="evidence" value="ECO:0007669"/>
    <property type="project" value="InterPro"/>
</dbReference>
<evidence type="ECO:0000256" key="3">
    <source>
        <dbReference type="ARBA" id="ARBA00022692"/>
    </source>
</evidence>
<dbReference type="InterPro" id="IPR001851">
    <property type="entry name" value="ABC_transp_permease"/>
</dbReference>
<keyword evidence="5 6" id="KW-0472">Membrane</keyword>
<keyword evidence="2" id="KW-1003">Cell membrane</keyword>
<evidence type="ECO:0000256" key="2">
    <source>
        <dbReference type="ARBA" id="ARBA00022475"/>
    </source>
</evidence>
<feature type="transmembrane region" description="Helical" evidence="6">
    <location>
        <begin position="55"/>
        <end position="74"/>
    </location>
</feature>
<evidence type="ECO:0000313" key="7">
    <source>
        <dbReference type="EMBL" id="GAK59246.1"/>
    </source>
</evidence>
<dbReference type="eggNOG" id="COG1172">
    <property type="taxonomic scope" value="Bacteria"/>
</dbReference>
<evidence type="ECO:0000256" key="4">
    <source>
        <dbReference type="ARBA" id="ARBA00022989"/>
    </source>
</evidence>
<dbReference type="HOGENOM" id="CLU_028880_2_2_0"/>
<comment type="subcellular location">
    <subcellularLocation>
        <location evidence="1">Cell membrane</location>
        <topology evidence="1">Multi-pass membrane protein</topology>
    </subcellularLocation>
</comment>
<keyword evidence="8" id="KW-1185">Reference proteome</keyword>
<dbReference type="CDD" id="cd06579">
    <property type="entry name" value="TM_PBP1_transp_AraH_like"/>
    <property type="match status" value="1"/>
</dbReference>
<protein>
    <submittedName>
        <fullName evidence="7">Ribose transport system permease protein, RbsC</fullName>
    </submittedName>
</protein>
<gene>
    <name evidence="7" type="ORF">U27_06223</name>
</gene>
<feature type="transmembrane region" description="Helical" evidence="6">
    <location>
        <begin position="171"/>
        <end position="193"/>
    </location>
</feature>
<name>A0A081C3U1_VECG1</name>
<dbReference type="Proteomes" id="UP000030661">
    <property type="component" value="Unassembled WGS sequence"/>
</dbReference>
<proteinExistence type="predicted"/>
<dbReference type="Pfam" id="PF02653">
    <property type="entry name" value="BPD_transp_2"/>
    <property type="match status" value="1"/>
</dbReference>
<feature type="transmembrane region" description="Helical" evidence="6">
    <location>
        <begin position="224"/>
        <end position="246"/>
    </location>
</feature>
<keyword evidence="3 6" id="KW-0812">Transmembrane</keyword>
<feature type="transmembrane region" description="Helical" evidence="6">
    <location>
        <begin position="258"/>
        <end position="291"/>
    </location>
</feature>
<organism evidence="7 8">
    <name type="scientific">Vecturithrix granuli</name>
    <dbReference type="NCBI Taxonomy" id="1499967"/>
    <lineage>
        <taxon>Bacteria</taxon>
        <taxon>Candidatus Moduliflexota</taxon>
        <taxon>Candidatus Vecturitrichia</taxon>
        <taxon>Candidatus Vecturitrichales</taxon>
        <taxon>Candidatus Vecturitrichaceae</taxon>
        <taxon>Candidatus Vecturithrix</taxon>
    </lineage>
</organism>
<feature type="transmembrane region" description="Helical" evidence="6">
    <location>
        <begin position="26"/>
        <end position="48"/>
    </location>
</feature>
<feature type="transmembrane region" description="Helical" evidence="6">
    <location>
        <begin position="104"/>
        <end position="128"/>
    </location>
</feature>
<feature type="transmembrane region" description="Helical" evidence="6">
    <location>
        <begin position="297"/>
        <end position="319"/>
    </location>
</feature>
<keyword evidence="4 6" id="KW-1133">Transmembrane helix</keyword>
<dbReference type="STRING" id="1499967.U27_06223"/>
<evidence type="ECO:0000256" key="6">
    <source>
        <dbReference type="SAM" id="Phobius"/>
    </source>
</evidence>
<dbReference type="PANTHER" id="PTHR32196:SF72">
    <property type="entry name" value="RIBOSE IMPORT PERMEASE PROTEIN RBSC"/>
    <property type="match status" value="1"/>
</dbReference>
<dbReference type="AlphaFoldDB" id="A0A081C3U1"/>
<evidence type="ECO:0000313" key="8">
    <source>
        <dbReference type="Proteomes" id="UP000030661"/>
    </source>
</evidence>
<sequence>MEPNKFASTSSSPGAYLGELLRKQTFSMFIILLLIWVILSFLSPYFFTVNNLFEITLQSAVFAIIAAGETFVIFSGGIDLSVGSVFAFSSIVGGLAFQFTGNTLLAIIVSILAGTFAGLVNGACITKLKVPPFVATLGMMGIARGFALILCKGIPIYGLTKGYMWIGQGKIWGIIPVPTIIVAIIFLLAFWVLKYTKFGRFTYAIGSNAEATRLSGININHVTLGIYMVCGMLTAIAGVIESARLGTIQPAGGAGYELLAIGAVVIGGTSLFGGEGDIIATLIGALIVTTIRNGLNILGVYAFWQYVVNGLIIIIAVAIDQIRRRN</sequence>
<dbReference type="GO" id="GO:0005886">
    <property type="term" value="C:plasma membrane"/>
    <property type="evidence" value="ECO:0007669"/>
    <property type="project" value="UniProtKB-SubCell"/>
</dbReference>
<reference evidence="7 8" key="1">
    <citation type="journal article" date="2015" name="PeerJ">
        <title>First genomic representation of candidate bacterial phylum KSB3 points to enhanced environmental sensing as a trigger of wastewater bulking.</title>
        <authorList>
            <person name="Sekiguchi Y."/>
            <person name="Ohashi A."/>
            <person name="Parks D.H."/>
            <person name="Yamauchi T."/>
            <person name="Tyson G.W."/>
            <person name="Hugenholtz P."/>
        </authorList>
    </citation>
    <scope>NUCLEOTIDE SEQUENCE [LARGE SCALE GENOMIC DNA]</scope>
</reference>
<feature type="transmembrane region" description="Helical" evidence="6">
    <location>
        <begin position="134"/>
        <end position="159"/>
    </location>
</feature>